<comment type="caution">
    <text evidence="1">The sequence shown here is derived from an EMBL/GenBank/DDBJ whole genome shotgun (WGS) entry which is preliminary data.</text>
</comment>
<protein>
    <submittedName>
        <fullName evidence="1">YjaG family protein</fullName>
    </submittedName>
</protein>
<name>A0A9E5JU33_9GAMM</name>
<organism evidence="1 2">
    <name type="scientific">Pseudomaricurvus hydrocarbonicus</name>
    <dbReference type="NCBI Taxonomy" id="1470433"/>
    <lineage>
        <taxon>Bacteria</taxon>
        <taxon>Pseudomonadati</taxon>
        <taxon>Pseudomonadota</taxon>
        <taxon>Gammaproteobacteria</taxon>
        <taxon>Cellvibrionales</taxon>
        <taxon>Cellvibrionaceae</taxon>
        <taxon>Pseudomaricurvus</taxon>
    </lineage>
</organism>
<dbReference type="InterPro" id="IPR023381">
    <property type="entry name" value="YP001051499.1-like_dom_sf"/>
</dbReference>
<dbReference type="InterPro" id="IPR007338">
    <property type="entry name" value="DUF416"/>
</dbReference>
<sequence length="189" mass="21323">MAVHSGDRAHWEKIAFITALCERHIPNYALFCETIDAPQQAKQLQKVLNKVWEYLAGQLNSMKNLEKALLLLEELTPEPSEEDGYGVYPALDCCLLLTSALQMILDDSIDDVEAAAGLSIATVSQFIALSEDIDEFDPEQQQHDLYDQELELQRWLNERLKVKAATTEIIKSLRKELSEFDSSNLGIAL</sequence>
<accession>A0A9E5JU33</accession>
<dbReference type="EMBL" id="JAAONZ010000004">
    <property type="protein sequence ID" value="NHO65608.1"/>
    <property type="molecule type" value="Genomic_DNA"/>
</dbReference>
<reference evidence="1" key="1">
    <citation type="submission" date="2020-03" db="EMBL/GenBank/DDBJ databases">
        <authorList>
            <person name="Guo F."/>
        </authorList>
    </citation>
    <scope>NUCLEOTIDE SEQUENCE</scope>
    <source>
        <strain evidence="1">JCM 30134</strain>
    </source>
</reference>
<evidence type="ECO:0000313" key="2">
    <source>
        <dbReference type="Proteomes" id="UP000787472"/>
    </source>
</evidence>
<gene>
    <name evidence="1" type="ORF">G8770_08655</name>
</gene>
<dbReference type="Pfam" id="PF04222">
    <property type="entry name" value="DUF416"/>
    <property type="match status" value="1"/>
</dbReference>
<proteinExistence type="predicted"/>
<keyword evidence="2" id="KW-1185">Reference proteome</keyword>
<dbReference type="RefSeq" id="WP_167184781.1">
    <property type="nucleotide sequence ID" value="NZ_JAAONZ010000004.1"/>
</dbReference>
<dbReference type="AlphaFoldDB" id="A0A9E5JU33"/>
<dbReference type="Gene3D" id="1.20.1590.10">
    <property type="entry name" value="YP_001051499.1 domain like"/>
    <property type="match status" value="1"/>
</dbReference>
<evidence type="ECO:0000313" key="1">
    <source>
        <dbReference type="EMBL" id="NHO65608.1"/>
    </source>
</evidence>
<dbReference type="Proteomes" id="UP000787472">
    <property type="component" value="Unassembled WGS sequence"/>
</dbReference>